<keyword evidence="7" id="KW-0808">Transferase</keyword>
<accession>A0A200HRZ2</accession>
<feature type="domain" description="GtfA extended beta-sheet meander" evidence="12">
    <location>
        <begin position="95"/>
        <end position="188"/>
    </location>
</feature>
<dbReference type="AlphaFoldDB" id="A0A200HRZ2"/>
<evidence type="ECO:0000256" key="3">
    <source>
        <dbReference type="ARBA" id="ARBA00009481"/>
    </source>
</evidence>
<dbReference type="NCBIfam" id="TIGR02918">
    <property type="entry name" value="accessory Sec system glycosyltransferase GtfA"/>
    <property type="match status" value="1"/>
</dbReference>
<dbReference type="InterPro" id="IPR001296">
    <property type="entry name" value="Glyco_trans_1"/>
</dbReference>
<evidence type="ECO:0000256" key="6">
    <source>
        <dbReference type="ARBA" id="ARBA00022676"/>
    </source>
</evidence>
<comment type="subcellular location">
    <subcellularLocation>
        <location evidence="1">Cell membrane</location>
        <topology evidence="1">Peripheral membrane protein</topology>
    </subcellularLocation>
</comment>
<proteinExistence type="inferred from homology"/>
<name>A0A200HRZ2_9ENTE</name>
<organism evidence="13 14">
    <name type="scientific">Enterococcus cecorum</name>
    <dbReference type="NCBI Taxonomy" id="44008"/>
    <lineage>
        <taxon>Bacteria</taxon>
        <taxon>Bacillati</taxon>
        <taxon>Bacillota</taxon>
        <taxon>Bacilli</taxon>
        <taxon>Lactobacillales</taxon>
        <taxon>Enterococcaceae</taxon>
        <taxon>Enterococcus</taxon>
    </lineage>
</organism>
<evidence type="ECO:0000313" key="13">
    <source>
        <dbReference type="EMBL" id="OUZ15059.1"/>
    </source>
</evidence>
<evidence type="ECO:0000256" key="2">
    <source>
        <dbReference type="ARBA" id="ARBA00004922"/>
    </source>
</evidence>
<dbReference type="Proteomes" id="UP000196503">
    <property type="component" value="Unassembled WGS sequence"/>
</dbReference>
<comment type="similarity">
    <text evidence="3">Belongs to the glycosyltransferase group 1 family. Glycosyltransferase 4 subfamily.</text>
</comment>
<dbReference type="InterPro" id="IPR054396">
    <property type="entry name" value="GtfA_EBD"/>
</dbReference>
<evidence type="ECO:0000256" key="1">
    <source>
        <dbReference type="ARBA" id="ARBA00004202"/>
    </source>
</evidence>
<keyword evidence="8" id="KW-0547">Nucleotide-binding</keyword>
<sequence length="499" mass="57350">MTVYSFNLALGWASSGVEYAQVYRAECFREIGQEAKFIFTEFFNDVNFQHFAENIGFENEEAIWLYQALTDMPTAPTSFSLTDLEETFTHKIARKEELTNKIRYFFEGIDQFVTAYLTKSGTVFTAEYVTQGALIRKDYYTDRKYFSEFFSPVDNQAKMYARCFYQLDGSVAYEELIQDNESIFRIDNQVLFGRNELLKYYLQSLNLTKKDVVLIDRSSKIGSTILKYAKPAKIGCVIHAEHYNENSTNENHVLWNNFYEYMFEKTDLVDFYLASTELQAKTLQKQYKKYKGISPKIYAIPVGNLKQLHHPSTSRKSFSLMTASRLAAEKNIDQLILAVIAAKQELPELTFDIYGTGGKREQLQALIQTNQAQDYIHLKGHHQLDEIYQQYETYLTASGSEGFGLTLMEAVGSGLYMIGYDVPYGNPTFIESGKNGYLLPLLRDYDKDVASIAKAIVSLYQSKTIQTSGHQVSYQIAEEFTLSQVAEKWKKVLGRVTRR</sequence>
<gene>
    <name evidence="13" type="ORF">A5869_002166</name>
</gene>
<comment type="catalytic activity">
    <reaction evidence="10">
        <text>L-seryl-[protein] + UDP-N-acetyl-alpha-D-glucosamine = 3-O-[N-acetyl-alpha-D-glucosaminyl]-L-seryl-[protein] + UDP + H(+)</text>
        <dbReference type="Rhea" id="RHEA:59872"/>
        <dbReference type="Rhea" id="RHEA-COMP:9863"/>
        <dbReference type="Rhea" id="RHEA-COMP:15471"/>
        <dbReference type="ChEBI" id="CHEBI:15378"/>
        <dbReference type="ChEBI" id="CHEBI:29999"/>
        <dbReference type="ChEBI" id="CHEBI:57705"/>
        <dbReference type="ChEBI" id="CHEBI:58223"/>
        <dbReference type="ChEBI" id="CHEBI:143279"/>
    </reaction>
</comment>
<feature type="domain" description="Glycosyl transferase family 1" evidence="11">
    <location>
        <begin position="319"/>
        <end position="458"/>
    </location>
</feature>
<reference evidence="13 14" key="1">
    <citation type="submission" date="2017-05" db="EMBL/GenBank/DDBJ databases">
        <title>The Genome Sequence of Enterococcus faecium 2D5_DIV0622.</title>
        <authorList>
            <consortium name="The Broad Institute Genomics Platform"/>
            <consortium name="The Broad Institute Genomic Center for Infectious Diseases"/>
            <person name="Earl A."/>
            <person name="Manson A."/>
            <person name="Schwartman J."/>
            <person name="Gilmore M."/>
            <person name="Abouelleil A."/>
            <person name="Cao P."/>
            <person name="Chapman S."/>
            <person name="Cusick C."/>
            <person name="Shea T."/>
            <person name="Young S."/>
            <person name="Neafsey D."/>
            <person name="Nusbaum C."/>
            <person name="Birren B."/>
        </authorList>
    </citation>
    <scope>NUCLEOTIDE SEQUENCE [LARGE SCALE GENOMIC DNA]</scope>
    <source>
        <strain evidence="13 14">2D5_DIV0622</strain>
    </source>
</reference>
<evidence type="ECO:0000256" key="10">
    <source>
        <dbReference type="ARBA" id="ARBA00052053"/>
    </source>
</evidence>
<dbReference type="Pfam" id="PF22145">
    <property type="entry name" value="GtfA_EBD"/>
    <property type="match status" value="1"/>
</dbReference>
<dbReference type="PANTHER" id="PTHR12526">
    <property type="entry name" value="GLYCOSYLTRANSFERASE"/>
    <property type="match status" value="1"/>
</dbReference>
<dbReference type="InterPro" id="IPR014267">
    <property type="entry name" value="GtfA"/>
</dbReference>
<dbReference type="GO" id="GO:0005886">
    <property type="term" value="C:plasma membrane"/>
    <property type="evidence" value="ECO:0007669"/>
    <property type="project" value="UniProtKB-SubCell"/>
</dbReference>
<evidence type="ECO:0000256" key="9">
    <source>
        <dbReference type="ARBA" id="ARBA00023136"/>
    </source>
</evidence>
<evidence type="ECO:0000259" key="12">
    <source>
        <dbReference type="Pfam" id="PF22145"/>
    </source>
</evidence>
<evidence type="ECO:0000313" key="14">
    <source>
        <dbReference type="Proteomes" id="UP000196503"/>
    </source>
</evidence>
<comment type="caution">
    <text evidence="13">The sequence shown here is derived from an EMBL/GenBank/DDBJ whole genome shotgun (WGS) entry which is preliminary data.</text>
</comment>
<dbReference type="FunFam" id="3.40.50.2000:FF:000196">
    <property type="entry name" value="UDP-N-acetylglucosamine--peptide N-acetylglucosaminyltransferase GtfA subunit"/>
    <property type="match status" value="1"/>
</dbReference>
<keyword evidence="6" id="KW-0328">Glycosyltransferase</keyword>
<dbReference type="GO" id="GO:0016757">
    <property type="term" value="F:glycosyltransferase activity"/>
    <property type="evidence" value="ECO:0007669"/>
    <property type="project" value="UniProtKB-KW"/>
</dbReference>
<dbReference type="PANTHER" id="PTHR12526:SF629">
    <property type="entry name" value="TEICHURONIC ACID BIOSYNTHESIS GLYCOSYLTRANSFERASE TUAH-RELATED"/>
    <property type="match status" value="1"/>
</dbReference>
<evidence type="ECO:0000259" key="11">
    <source>
        <dbReference type="Pfam" id="PF00534"/>
    </source>
</evidence>
<comment type="pathway">
    <text evidence="2">Protein modification; protein glycosylation.</text>
</comment>
<dbReference type="EMBL" id="NIBL01000003">
    <property type="protein sequence ID" value="OUZ15059.1"/>
    <property type="molecule type" value="Genomic_DNA"/>
</dbReference>
<dbReference type="GO" id="GO:0017122">
    <property type="term" value="C:protein N-acetylglucosaminyltransferase complex"/>
    <property type="evidence" value="ECO:0007669"/>
    <property type="project" value="UniProtKB-ARBA"/>
</dbReference>
<evidence type="ECO:0000256" key="8">
    <source>
        <dbReference type="ARBA" id="ARBA00022741"/>
    </source>
</evidence>
<keyword evidence="9" id="KW-0472">Membrane</keyword>
<keyword evidence="5" id="KW-0963">Cytoplasm</keyword>
<evidence type="ECO:0000256" key="4">
    <source>
        <dbReference type="ARBA" id="ARBA00022475"/>
    </source>
</evidence>
<dbReference type="Gene3D" id="3.40.50.2000">
    <property type="entry name" value="Glycogen Phosphorylase B"/>
    <property type="match status" value="2"/>
</dbReference>
<evidence type="ECO:0000256" key="5">
    <source>
        <dbReference type="ARBA" id="ARBA00022490"/>
    </source>
</evidence>
<keyword evidence="4" id="KW-1003">Cell membrane</keyword>
<dbReference type="GO" id="GO:0000166">
    <property type="term" value="F:nucleotide binding"/>
    <property type="evidence" value="ECO:0007669"/>
    <property type="project" value="UniProtKB-KW"/>
</dbReference>
<dbReference type="SUPFAM" id="SSF53756">
    <property type="entry name" value="UDP-Glycosyltransferase/glycogen phosphorylase"/>
    <property type="match status" value="1"/>
</dbReference>
<protein>
    <submittedName>
        <fullName evidence="13">Accessory Sec system glycosylation protein GtfA</fullName>
    </submittedName>
</protein>
<dbReference type="Pfam" id="PF00534">
    <property type="entry name" value="Glycos_transf_1"/>
    <property type="match status" value="1"/>
</dbReference>
<evidence type="ECO:0000256" key="7">
    <source>
        <dbReference type="ARBA" id="ARBA00022679"/>
    </source>
</evidence>
<dbReference type="RefSeq" id="WP_087663697.1">
    <property type="nucleotide sequence ID" value="NZ_NIBL01000003.1"/>
</dbReference>